<feature type="region of interest" description="Disordered" evidence="3">
    <location>
        <begin position="1"/>
        <end position="41"/>
    </location>
</feature>
<gene>
    <name evidence="6" type="ORF">ACEWY4_004264</name>
</gene>
<dbReference type="Gene3D" id="3.10.10.10">
    <property type="entry name" value="HIV Type 1 Reverse Transcriptase, subunit A, domain 1"/>
    <property type="match status" value="1"/>
</dbReference>
<dbReference type="InterPro" id="IPR036397">
    <property type="entry name" value="RNaseH_sf"/>
</dbReference>
<dbReference type="InterPro" id="IPR043128">
    <property type="entry name" value="Rev_trsase/Diguanyl_cyclase"/>
</dbReference>
<dbReference type="InterPro" id="IPR001584">
    <property type="entry name" value="Integrase_cat-core"/>
</dbReference>
<evidence type="ECO:0000256" key="1">
    <source>
        <dbReference type="PROSITE-ProRule" id="PRU00047"/>
    </source>
</evidence>
<evidence type="ECO:0000259" key="5">
    <source>
        <dbReference type="PROSITE" id="PS50994"/>
    </source>
</evidence>
<dbReference type="PANTHER" id="PTHR47331:SF3">
    <property type="match status" value="1"/>
</dbReference>
<dbReference type="CDD" id="cd01644">
    <property type="entry name" value="RT_pepA17"/>
    <property type="match status" value="1"/>
</dbReference>
<dbReference type="GO" id="GO:0008270">
    <property type="term" value="F:zinc ion binding"/>
    <property type="evidence" value="ECO:0007669"/>
    <property type="project" value="UniProtKB-KW"/>
</dbReference>
<dbReference type="InterPro" id="IPR040676">
    <property type="entry name" value="DUF5641"/>
</dbReference>
<accession>A0ABD1KL19</accession>
<dbReference type="InterPro" id="IPR008042">
    <property type="entry name" value="Retrotrans_Pao"/>
</dbReference>
<keyword evidence="7" id="KW-1185">Reference proteome</keyword>
<protein>
    <submittedName>
        <fullName evidence="6">Uncharacterized protein</fullName>
    </submittedName>
</protein>
<sequence>MAELVSKMEDPTPVVEQKQEEMDELQKKQEAKNARKNKGAALTRKRNKITELMSDPLNMNQVRERFQKYTEMLEEFNDLHKRYQALLSMDERISDTEQWYHPRMKSISDFKTKVHDWMQSCPVQLEKEEEAEGSFKDNVSQRSSRISSGSTESACLVARAEKAALLTKAAALKQRHALELKEEHLMKEKDEVRRQKEILNLETELSATNAQLAVLSDADEHVFSTPLDGMNKYFEEKNVEVVDMGTLQAGTQANMHEYRSVRPKAGAQHLPLRVHPQGDRKGHWLCQETHATVGVPQRPSLLQADGAARRDPSFTQPRFTQFINDSDSVELGTEYRQLADVLVQSHTGGEDQVLLEQQNEQQGPAQESVPSSGLISILNRQNEITSLLLKQQQLSLLPPKNVTSFDGDILQFRSFMTSFEHNIEKKTDNGQDRLFYLEQYTRGQARDLVRSCQHMGGDQGYHTAKRLLHEHFGNAYKMSTAYIEKVLNWPNIKPEDPKALSEFALYLRGCCNVMSNLDYMNELNVASNLKAIVMKLPYKLRDRWRTSVQEKLDEHNRMLSFTELVQFIEKQAKICSNPIFGDIQDTNRNKKSNVSKAVFRPKSSYVTNVITLRNPVDPNTNTDVKPACICCDGSHGLENCSDLKKKTHREKLNLLKEKGLCFSCLCKGHMSKDCKERLSCNICNQRHPSVLHINFQVKGEASKTEQSQVRKVVANLCGHNGAGNSKWALSILPVQVKSVKDNKIMQTYALLDPGSSATFCTERLVQKLGLHSKPTTVFLRTMAHERPVKSTLVSGLEVSELKSNKFIPLPEVYTQKSMPVTKDNIPTQEDLKKWPYLSGIQLPQIDSDVELLIGMNAANVMEPWQVINSQNDGPYAVRTLLGWVINGPLGGGSRGVDMATVTANRISLIDLQELLVSQYNTEFNERVYEEKSEMSVDDKKFLNIANESVRVKKGHYCINLPFKADVITLPNNRVVAEQRLLNLKGKFKRDPNYKKEYTEFLSDVINKGYAEIVPPAQVKGPDGNVWYIPHHGVYHPKKRTIRVVFDCGASFQGTSLNSELLQGPHLTNTLIGVLTRFRQEPIAMMADIQAMFHQVKVTESHTDFLRFLWWPQGHVDEAPVEYRMTVHLFGATSSPSIANFALRKTAQDNAHNFSPEVTSTVMENFYVDDCLKSVPTEEKAMELMENLTALCHQGGFHLSKWICNSRAVLAAVPPEDRAKEVKALDLDKDQLPMERALGLQWCVQSDAFKFNITISERAHTRRGILSMVSSIFDPLGFLCPLTLPAKLLLQELCRQSFGWDVPIPNTLSEQWTKWINSLTQIADFKVPRCFKAQDFGELVHSQIHHFSDASELGYGTVSYLRMVNAKGQVHVAFLIAKARVAPLKRQTIPRLELAAAALSVKVDRMLQDELQPITDKSVFWSDSTSVLKYIANDHTRFHTYVANRTSRIREATQISQWKYIDTKRNPADDCSRGVSVDRFMRNSSWICGPEFLFSSEDEWPTKAMDRVQLCEDDPEVRKSVTVNVIICNCEEVDKLLNHFSDWLKLRVAVAWILKVKAKLKHLAQKRRGPKEPSRKSQRAAIMTRQSVKVNMKQSVTVEDLKMAERAILLYVQKQCFPEEIGMLQKGASCVKKQSNIYRLDPVLDDGILRVGGRLSRTSMPEERKHPAILPKNHHVSTLILRHIHAQTGHGGRNHILSQVQKQYWIINGNSAARKVVSHCVFCRKNRGKMGEQKMADLPSQRLVADLPPFSNVGLDYFGPFEVRRGRSTLKRYGVIFTCMTSRSVHLEVACSLTTDSCINAIRRFLCRRGQAQHIRSDNGTNLVGAEKELRQALTTLDQRKIHQALRKDGVQWSFNPPTASHHGGFWERLIRMVRHVLCSVLKQQTLDDEGLNTVFCEVETILNSRPITKVSGDPQDIEALTPNHILLLRTNPLLPPGVFSRSDLYHRRRWRQVQYIAELFWKRWLVEYLPLLQERQKWSRPKRNFIPGDIVLMADNTAPRSSWQLGRIVEAKPDVRGHVRVVKLQTKTTILERPVSKVCLLLEGDEGAEAGAEHSNT</sequence>
<evidence type="ECO:0000313" key="7">
    <source>
        <dbReference type="Proteomes" id="UP001591681"/>
    </source>
</evidence>
<reference evidence="6 7" key="1">
    <citation type="submission" date="2024-09" db="EMBL/GenBank/DDBJ databases">
        <title>A chromosome-level genome assembly of Gray's grenadier anchovy, Coilia grayii.</title>
        <authorList>
            <person name="Fu Z."/>
        </authorList>
    </citation>
    <scope>NUCLEOTIDE SEQUENCE [LARGE SCALE GENOMIC DNA]</scope>
    <source>
        <strain evidence="6">G4</strain>
        <tissue evidence="6">Muscle</tissue>
    </source>
</reference>
<keyword evidence="1" id="KW-0862">Zinc</keyword>
<dbReference type="Pfam" id="PF05380">
    <property type="entry name" value="Peptidase_A17"/>
    <property type="match status" value="1"/>
</dbReference>
<dbReference type="InterPro" id="IPR012337">
    <property type="entry name" value="RNaseH-like_sf"/>
</dbReference>
<dbReference type="PANTHER" id="PTHR47331">
    <property type="entry name" value="PHD-TYPE DOMAIN-CONTAINING PROTEIN"/>
    <property type="match status" value="1"/>
</dbReference>
<evidence type="ECO:0000256" key="2">
    <source>
        <dbReference type="SAM" id="Coils"/>
    </source>
</evidence>
<dbReference type="Gene3D" id="3.30.70.270">
    <property type="match status" value="1"/>
</dbReference>
<dbReference type="Proteomes" id="UP001591681">
    <property type="component" value="Unassembled WGS sequence"/>
</dbReference>
<name>A0ABD1KL19_9TELE</name>
<evidence type="ECO:0000256" key="3">
    <source>
        <dbReference type="SAM" id="MobiDB-lite"/>
    </source>
</evidence>
<feature type="coiled-coil region" evidence="2">
    <location>
        <begin position="175"/>
        <end position="218"/>
    </location>
</feature>
<dbReference type="Pfam" id="PF17921">
    <property type="entry name" value="Integrase_H2C2"/>
    <property type="match status" value="1"/>
</dbReference>
<dbReference type="SUPFAM" id="SSF56672">
    <property type="entry name" value="DNA/RNA polymerases"/>
    <property type="match status" value="1"/>
</dbReference>
<dbReference type="GO" id="GO:0006259">
    <property type="term" value="P:DNA metabolic process"/>
    <property type="evidence" value="ECO:0007669"/>
    <property type="project" value="UniProtKB-ARBA"/>
</dbReference>
<dbReference type="InterPro" id="IPR041588">
    <property type="entry name" value="Integrase_H2C2"/>
</dbReference>
<dbReference type="Gene3D" id="1.10.340.70">
    <property type="match status" value="1"/>
</dbReference>
<dbReference type="EMBL" id="JBHFQA010000004">
    <property type="protein sequence ID" value="KAL2099870.1"/>
    <property type="molecule type" value="Genomic_DNA"/>
</dbReference>
<dbReference type="PROSITE" id="PS50994">
    <property type="entry name" value="INTEGRASE"/>
    <property type="match status" value="1"/>
</dbReference>
<dbReference type="Pfam" id="PF18701">
    <property type="entry name" value="DUF5641"/>
    <property type="match status" value="1"/>
</dbReference>
<feature type="compositionally biased region" description="Basic and acidic residues" evidence="3">
    <location>
        <begin position="1"/>
        <end position="10"/>
    </location>
</feature>
<comment type="caution">
    <text evidence="6">The sequence shown here is derived from an EMBL/GenBank/DDBJ whole genome shotgun (WGS) entry which is preliminary data.</text>
</comment>
<feature type="compositionally biased region" description="Basic and acidic residues" evidence="3">
    <location>
        <begin position="17"/>
        <end position="33"/>
    </location>
</feature>
<proteinExistence type="predicted"/>
<dbReference type="InterPro" id="IPR001878">
    <property type="entry name" value="Znf_CCHC"/>
</dbReference>
<dbReference type="PROSITE" id="PS50158">
    <property type="entry name" value="ZF_CCHC"/>
    <property type="match status" value="1"/>
</dbReference>
<keyword evidence="2" id="KW-0175">Coiled coil</keyword>
<dbReference type="SUPFAM" id="SSF53098">
    <property type="entry name" value="Ribonuclease H-like"/>
    <property type="match status" value="1"/>
</dbReference>
<evidence type="ECO:0000313" key="6">
    <source>
        <dbReference type="EMBL" id="KAL2099870.1"/>
    </source>
</evidence>
<dbReference type="InterPro" id="IPR043502">
    <property type="entry name" value="DNA/RNA_pol_sf"/>
</dbReference>
<dbReference type="InterPro" id="IPR005312">
    <property type="entry name" value="DUF1759"/>
</dbReference>
<feature type="domain" description="Integrase catalytic" evidence="5">
    <location>
        <begin position="1743"/>
        <end position="1930"/>
    </location>
</feature>
<dbReference type="Gene3D" id="3.30.420.10">
    <property type="entry name" value="Ribonuclease H-like superfamily/Ribonuclease H"/>
    <property type="match status" value="1"/>
</dbReference>
<evidence type="ECO:0000259" key="4">
    <source>
        <dbReference type="PROSITE" id="PS50158"/>
    </source>
</evidence>
<keyword evidence="1" id="KW-0863">Zinc-finger</keyword>
<feature type="domain" description="CCHC-type" evidence="4">
    <location>
        <begin position="661"/>
        <end position="676"/>
    </location>
</feature>
<keyword evidence="1" id="KW-0479">Metal-binding</keyword>
<organism evidence="6 7">
    <name type="scientific">Coilia grayii</name>
    <name type="common">Gray's grenadier anchovy</name>
    <dbReference type="NCBI Taxonomy" id="363190"/>
    <lineage>
        <taxon>Eukaryota</taxon>
        <taxon>Metazoa</taxon>
        <taxon>Chordata</taxon>
        <taxon>Craniata</taxon>
        <taxon>Vertebrata</taxon>
        <taxon>Euteleostomi</taxon>
        <taxon>Actinopterygii</taxon>
        <taxon>Neopterygii</taxon>
        <taxon>Teleostei</taxon>
        <taxon>Clupei</taxon>
        <taxon>Clupeiformes</taxon>
        <taxon>Clupeoidei</taxon>
        <taxon>Engraulidae</taxon>
        <taxon>Coilinae</taxon>
        <taxon>Coilia</taxon>
    </lineage>
</organism>
<dbReference type="Pfam" id="PF03564">
    <property type="entry name" value="DUF1759"/>
    <property type="match status" value="1"/>
</dbReference>